<evidence type="ECO:0000256" key="5">
    <source>
        <dbReference type="ARBA" id="ARBA00022989"/>
    </source>
</evidence>
<name>A0A2R5GB13_9STRA</name>
<dbReference type="PANTHER" id="PTHR30047">
    <property type="entry name" value="HIGH-AFFINITY CHOLINE TRANSPORT PROTEIN-RELATED"/>
    <property type="match status" value="1"/>
</dbReference>
<evidence type="ECO:0000256" key="2">
    <source>
        <dbReference type="ARBA" id="ARBA00022448"/>
    </source>
</evidence>
<feature type="region of interest" description="Disordered" evidence="7">
    <location>
        <begin position="1"/>
        <end position="48"/>
    </location>
</feature>
<feature type="transmembrane region" description="Helical" evidence="8">
    <location>
        <begin position="404"/>
        <end position="422"/>
    </location>
</feature>
<evidence type="ECO:0000256" key="6">
    <source>
        <dbReference type="ARBA" id="ARBA00023136"/>
    </source>
</evidence>
<evidence type="ECO:0000256" key="4">
    <source>
        <dbReference type="ARBA" id="ARBA00022692"/>
    </source>
</evidence>
<evidence type="ECO:0000256" key="7">
    <source>
        <dbReference type="SAM" id="MobiDB-lite"/>
    </source>
</evidence>
<feature type="transmembrane region" description="Helical" evidence="8">
    <location>
        <begin position="109"/>
        <end position="130"/>
    </location>
</feature>
<organism evidence="9 10">
    <name type="scientific">Hondaea fermentalgiana</name>
    <dbReference type="NCBI Taxonomy" id="2315210"/>
    <lineage>
        <taxon>Eukaryota</taxon>
        <taxon>Sar</taxon>
        <taxon>Stramenopiles</taxon>
        <taxon>Bigyra</taxon>
        <taxon>Labyrinthulomycetes</taxon>
        <taxon>Thraustochytrida</taxon>
        <taxon>Thraustochytriidae</taxon>
        <taxon>Hondaea</taxon>
    </lineage>
</organism>
<keyword evidence="6 8" id="KW-0472">Membrane</keyword>
<feature type="transmembrane region" description="Helical" evidence="8">
    <location>
        <begin position="539"/>
        <end position="560"/>
    </location>
</feature>
<evidence type="ECO:0000256" key="8">
    <source>
        <dbReference type="SAM" id="Phobius"/>
    </source>
</evidence>
<gene>
    <name evidence="9" type="ORF">FCC1311_037422</name>
</gene>
<feature type="transmembrane region" description="Helical" evidence="8">
    <location>
        <begin position="748"/>
        <end position="767"/>
    </location>
</feature>
<dbReference type="GO" id="GO:0022857">
    <property type="term" value="F:transmembrane transporter activity"/>
    <property type="evidence" value="ECO:0007669"/>
    <property type="project" value="InterPro"/>
</dbReference>
<dbReference type="InterPro" id="IPR018093">
    <property type="entry name" value="BCCT_CS"/>
</dbReference>
<evidence type="ECO:0000313" key="10">
    <source>
        <dbReference type="Proteomes" id="UP000241890"/>
    </source>
</evidence>
<comment type="caution">
    <text evidence="9">The sequence shown here is derived from an EMBL/GenBank/DDBJ whole genome shotgun (WGS) entry which is preliminary data.</text>
</comment>
<keyword evidence="10" id="KW-1185">Reference proteome</keyword>
<dbReference type="OrthoDB" id="39306at2759"/>
<dbReference type="PROSITE" id="PS01303">
    <property type="entry name" value="BCCT"/>
    <property type="match status" value="1"/>
</dbReference>
<dbReference type="AlphaFoldDB" id="A0A2R5GB13"/>
<feature type="transmembrane region" description="Helical" evidence="8">
    <location>
        <begin position="296"/>
        <end position="316"/>
    </location>
</feature>
<comment type="subcellular location">
    <subcellularLocation>
        <location evidence="1">Cell membrane</location>
        <topology evidence="1">Multi-pass membrane protein</topology>
    </subcellularLocation>
</comment>
<dbReference type="InterPro" id="IPR000060">
    <property type="entry name" value="BCCT_transptr"/>
</dbReference>
<dbReference type="EMBL" id="BEYU01000032">
    <property type="protein sequence ID" value="GBG27519.1"/>
    <property type="molecule type" value="Genomic_DNA"/>
</dbReference>
<feature type="transmembrane region" description="Helical" evidence="8">
    <location>
        <begin position="716"/>
        <end position="742"/>
    </location>
</feature>
<evidence type="ECO:0000256" key="3">
    <source>
        <dbReference type="ARBA" id="ARBA00022475"/>
    </source>
</evidence>
<feature type="transmembrane region" description="Helical" evidence="8">
    <location>
        <begin position="200"/>
        <end position="222"/>
    </location>
</feature>
<feature type="transmembrane region" description="Helical" evidence="8">
    <location>
        <begin position="442"/>
        <end position="460"/>
    </location>
</feature>
<feature type="transmembrane region" description="Helical" evidence="8">
    <location>
        <begin position="580"/>
        <end position="601"/>
    </location>
</feature>
<sequence>MFSEDEEVAGSAYGVGRPPQDSPTSSTTGRRLRKNGKDAQIGMESDDGKVTHPMRAIHVPVPFTKGIYCNPVTSILGIVVLWGLSIWCMVDPDSSYEYLTQAQAGTTTYFTWFYIVTTPIMFFFMAYVYVIYGNQKLGNPEDKPDFNAASYFAMIFSAGVAVGLFFYGVSEPLYHLSGNRFDTGFHSVAEYDIHAINLTLYHWGFGAWTGYVLIGVTAGIAAYREKLPLTMRSCFYPVLGRYTWGFWGDVLDAFSIVVVVSGVCTSLGLGAIQLIDGIGRLTDMDLEEGSTAQSNARIICIWIVTAMATASVVSGLDVGIKILSNIAIMLGFILWFLVLFLDDTKYLLNIAVESIGWYFQNNLVQVAFATDAFAQLTRGNGRGIDGDQYEGLGASASWMNSWTIFYWAWWTAWASFVGLFIARISKGRTIRDVIHFTLAGPLVYAFLWFSVFGGAGIRAYRRALEVIQLGTFQGDADMYLVEGSSVCYNPPTEPITVTFLDKTGANATWEYENDYPTITPVCTTIGNASWWNVLLQYGVFGHFLGWVAVFAIAIYFVTSADSGSLVVDHLASNGHDEPGFWIQRVFWACTEGAVATALLIAGQSDALTALQSVMIVAGLPFSVLLCTCMICLYRFLVQFDNPELYNSYNEFQLHFGGGIFNYFDILLSCGGLFTNSGRDFITVPDARVHLETLRAFLLPGWSTYIIASRISPESRFINVLSAVMVNLLFVGWILLFLSMVAIPDIKAFGWLCFLCMGFALGALRTTVRAKFNIMGNFGEDVGASLIAYYQVLAQCVIETDDMDIRSVGSHLST</sequence>
<keyword evidence="3" id="KW-1003">Cell membrane</keyword>
<feature type="transmembrane region" description="Helical" evidence="8">
    <location>
        <begin position="322"/>
        <end position="341"/>
    </location>
</feature>
<reference evidence="9 10" key="1">
    <citation type="submission" date="2017-12" db="EMBL/GenBank/DDBJ databases">
        <title>Sequencing, de novo assembly and annotation of complete genome of a new Thraustochytrid species, strain FCC1311.</title>
        <authorList>
            <person name="Sedici K."/>
            <person name="Godart F."/>
            <person name="Aiese Cigliano R."/>
            <person name="Sanseverino W."/>
            <person name="Barakat M."/>
            <person name="Ortet P."/>
            <person name="Marechal E."/>
            <person name="Cagnac O."/>
            <person name="Amato A."/>
        </authorList>
    </citation>
    <scope>NUCLEOTIDE SEQUENCE [LARGE SCALE GENOMIC DNA]</scope>
</reference>
<dbReference type="Proteomes" id="UP000241890">
    <property type="component" value="Unassembled WGS sequence"/>
</dbReference>
<feature type="transmembrane region" description="Helical" evidence="8">
    <location>
        <begin position="655"/>
        <end position="673"/>
    </location>
</feature>
<dbReference type="Pfam" id="PF02028">
    <property type="entry name" value="BCCT"/>
    <property type="match status" value="2"/>
</dbReference>
<protein>
    <submittedName>
        <fullName evidence="9">Uncharacterized protein</fullName>
    </submittedName>
</protein>
<feature type="transmembrane region" description="Helical" evidence="8">
    <location>
        <begin position="253"/>
        <end position="275"/>
    </location>
</feature>
<feature type="transmembrane region" description="Helical" evidence="8">
    <location>
        <begin position="613"/>
        <end position="635"/>
    </location>
</feature>
<proteinExistence type="predicted"/>
<feature type="transmembrane region" description="Helical" evidence="8">
    <location>
        <begin position="151"/>
        <end position="169"/>
    </location>
</feature>
<evidence type="ECO:0000313" key="9">
    <source>
        <dbReference type="EMBL" id="GBG27519.1"/>
    </source>
</evidence>
<dbReference type="PANTHER" id="PTHR30047:SF7">
    <property type="entry name" value="HIGH-AFFINITY CHOLINE TRANSPORT PROTEIN"/>
    <property type="match status" value="1"/>
</dbReference>
<feature type="transmembrane region" description="Helical" evidence="8">
    <location>
        <begin position="67"/>
        <end position="89"/>
    </location>
</feature>
<dbReference type="GO" id="GO:0005886">
    <property type="term" value="C:plasma membrane"/>
    <property type="evidence" value="ECO:0007669"/>
    <property type="project" value="UniProtKB-SubCell"/>
</dbReference>
<keyword evidence="2" id="KW-0813">Transport</keyword>
<keyword evidence="4 8" id="KW-0812">Transmembrane</keyword>
<evidence type="ECO:0000256" key="1">
    <source>
        <dbReference type="ARBA" id="ARBA00004651"/>
    </source>
</evidence>
<dbReference type="InParanoid" id="A0A2R5GB13"/>
<accession>A0A2R5GB13</accession>
<keyword evidence="5 8" id="KW-1133">Transmembrane helix</keyword>